<feature type="signal peptide" evidence="1">
    <location>
        <begin position="1"/>
        <end position="27"/>
    </location>
</feature>
<feature type="chain" id="PRO_5047182673" evidence="1">
    <location>
        <begin position="28"/>
        <end position="561"/>
    </location>
</feature>
<keyword evidence="4" id="KW-1185">Reference proteome</keyword>
<dbReference type="Pfam" id="PF13004">
    <property type="entry name" value="BACON"/>
    <property type="match status" value="3"/>
</dbReference>
<feature type="domain" description="BACON" evidence="2">
    <location>
        <begin position="262"/>
        <end position="323"/>
    </location>
</feature>
<reference evidence="3 4" key="1">
    <citation type="submission" date="2024-03" db="EMBL/GenBank/DDBJ databases">
        <title>Human intestinal bacterial collection.</title>
        <authorList>
            <person name="Pauvert C."/>
            <person name="Hitch T.C.A."/>
            <person name="Clavel T."/>
        </authorList>
    </citation>
    <scope>NUCLEOTIDE SEQUENCE [LARGE SCALE GENOMIC DNA]</scope>
    <source>
        <strain evidence="3 4">CLA-KB-H122</strain>
    </source>
</reference>
<name>A0ABV1GZH5_9BACT</name>
<accession>A0ABV1GZH5</accession>
<dbReference type="EMBL" id="JBBMFL010000014">
    <property type="protein sequence ID" value="MEQ2545576.1"/>
    <property type="molecule type" value="Genomic_DNA"/>
</dbReference>
<evidence type="ECO:0000313" key="4">
    <source>
        <dbReference type="Proteomes" id="UP001460202"/>
    </source>
</evidence>
<dbReference type="RefSeq" id="WP_278964282.1">
    <property type="nucleotide sequence ID" value="NZ_JBBMFL010000014.1"/>
</dbReference>
<comment type="caution">
    <text evidence="3">The sequence shown here is derived from an EMBL/GenBank/DDBJ whole genome shotgun (WGS) entry which is preliminary data.</text>
</comment>
<dbReference type="CDD" id="cd14948">
    <property type="entry name" value="BACON"/>
    <property type="match status" value="2"/>
</dbReference>
<dbReference type="PROSITE" id="PS51257">
    <property type="entry name" value="PROKAR_LIPOPROTEIN"/>
    <property type="match status" value="1"/>
</dbReference>
<organism evidence="3 4">
    <name type="scientific">Alistipes intestinihominis</name>
    <dbReference type="NCBI Taxonomy" id="3133172"/>
    <lineage>
        <taxon>Bacteria</taxon>
        <taxon>Pseudomonadati</taxon>
        <taxon>Bacteroidota</taxon>
        <taxon>Bacteroidia</taxon>
        <taxon>Bacteroidales</taxon>
        <taxon>Rikenellaceae</taxon>
        <taxon>Alistipes</taxon>
    </lineage>
</organism>
<dbReference type="Gene3D" id="2.60.40.10">
    <property type="entry name" value="Immunoglobulins"/>
    <property type="match status" value="3"/>
</dbReference>
<dbReference type="InterPro" id="IPR024361">
    <property type="entry name" value="BACON"/>
</dbReference>
<protein>
    <submittedName>
        <fullName evidence="3">BACON domain-containing carbohydrate-binding protein</fullName>
    </submittedName>
</protein>
<dbReference type="Proteomes" id="UP001460202">
    <property type="component" value="Unassembled WGS sequence"/>
</dbReference>
<evidence type="ECO:0000256" key="1">
    <source>
        <dbReference type="SAM" id="SignalP"/>
    </source>
</evidence>
<feature type="domain" description="BACON" evidence="2">
    <location>
        <begin position="67"/>
        <end position="124"/>
    </location>
</feature>
<proteinExistence type="predicted"/>
<evidence type="ECO:0000313" key="3">
    <source>
        <dbReference type="EMBL" id="MEQ2545576.1"/>
    </source>
</evidence>
<feature type="domain" description="BACON" evidence="2">
    <location>
        <begin position="171"/>
        <end position="224"/>
    </location>
</feature>
<sequence length="561" mass="61605">MISLKTRISRLLLLAAWAAGMTMSSCSSDPEVEAADSVEVRNLQDEICFAYDSEEPLAFSIVSNKTWSIAKSNLDWLEVSQMNGGSKYPSTVLLTPSVNDDLERSGILTVYAGATTRRVTIVQEAFPIVPEITLRSGLPDDKTLRFSYTDAAPVTFTIYSNIAWQASTSGLDGWAEVAPLEGARKQETEIVVTPTPNEGDERSGTITFTGEGLEEPLVVNVSQEAVDPTPLLIVSGIKDGQVAFANAPEAPFTFSVQCNRRWEITGENLDWLTVEPSSGRSSLIPVEVALTARDNELYEPLEGRLTLHVYDDAIEDVTITVTQDANKRLLAQWTMDDTVPWKTYNPNFAADGRMKADLPEGTGAVAAWQQVNATVGGNSYTASFKISNDGTAYSFNKIWNDDHLLIYVPVENMGAGAQINIRYSVAMNGSKMPRFWVVEWSAGDGVWTPTSISSFPWLGTSGQNSKNMYFDATYAMPNETAAFSSPYRYIDISETATIPVDIENGALWFRIRCSDATHTSYSSKTERTEAEGPYNGWIFLSGYGRSNTVPAENAISIWQIK</sequence>
<keyword evidence="1" id="KW-0732">Signal</keyword>
<gene>
    <name evidence="3" type="ORF">WMO46_11545</name>
</gene>
<dbReference type="InterPro" id="IPR013783">
    <property type="entry name" value="Ig-like_fold"/>
</dbReference>
<evidence type="ECO:0000259" key="2">
    <source>
        <dbReference type="Pfam" id="PF13004"/>
    </source>
</evidence>